<evidence type="ECO:0000256" key="3">
    <source>
        <dbReference type="ARBA" id="ARBA00023157"/>
    </source>
</evidence>
<dbReference type="PROSITE" id="PS51390">
    <property type="entry name" value="WAP"/>
    <property type="match status" value="1"/>
</dbReference>
<dbReference type="InterPro" id="IPR008197">
    <property type="entry name" value="WAP_dom"/>
</dbReference>
<keyword evidence="3" id="KW-1015">Disulfide bond</keyword>
<dbReference type="InterPro" id="IPR036645">
    <property type="entry name" value="Elafin-like_sf"/>
</dbReference>
<dbReference type="Gene3D" id="4.10.75.10">
    <property type="entry name" value="Elafin-like"/>
    <property type="match status" value="1"/>
</dbReference>
<organism evidence="7 8">
    <name type="scientific">Ophiophagus hannah</name>
    <name type="common">King cobra</name>
    <name type="synonym">Naja hannah</name>
    <dbReference type="NCBI Taxonomy" id="8665"/>
    <lineage>
        <taxon>Eukaryota</taxon>
        <taxon>Metazoa</taxon>
        <taxon>Chordata</taxon>
        <taxon>Craniata</taxon>
        <taxon>Vertebrata</taxon>
        <taxon>Euteleostomi</taxon>
        <taxon>Lepidosauria</taxon>
        <taxon>Squamata</taxon>
        <taxon>Bifurcata</taxon>
        <taxon>Unidentata</taxon>
        <taxon>Episquamata</taxon>
        <taxon>Toxicofera</taxon>
        <taxon>Serpentes</taxon>
        <taxon>Colubroidea</taxon>
        <taxon>Elapidae</taxon>
        <taxon>Elapinae</taxon>
        <taxon>Ophiophagus</taxon>
    </lineage>
</organism>
<dbReference type="GO" id="GO:0042742">
    <property type="term" value="P:defense response to bacterium"/>
    <property type="evidence" value="ECO:0007669"/>
    <property type="project" value="UniProtKB-KW"/>
</dbReference>
<comment type="caution">
    <text evidence="7">The sequence shown here is derived from an EMBL/GenBank/DDBJ whole genome shotgun (WGS) entry which is preliminary data.</text>
</comment>
<dbReference type="OrthoDB" id="4473401at2759"/>
<accession>V8N5K9</accession>
<evidence type="ECO:0000256" key="2">
    <source>
        <dbReference type="ARBA" id="ARBA00023022"/>
    </source>
</evidence>
<evidence type="ECO:0000256" key="5">
    <source>
        <dbReference type="SAM" id="SignalP"/>
    </source>
</evidence>
<comment type="similarity">
    <text evidence="4">Belongs to the venom waprin family.</text>
</comment>
<dbReference type="GO" id="GO:0005576">
    <property type="term" value="C:extracellular region"/>
    <property type="evidence" value="ECO:0007669"/>
    <property type="project" value="InterPro"/>
</dbReference>
<keyword evidence="5" id="KW-0732">Signal</keyword>
<reference evidence="7 8" key="1">
    <citation type="journal article" date="2013" name="Proc. Natl. Acad. Sci. U.S.A.">
        <title>The king cobra genome reveals dynamic gene evolution and adaptation in the snake venom system.</title>
        <authorList>
            <person name="Vonk F.J."/>
            <person name="Casewell N.R."/>
            <person name="Henkel C.V."/>
            <person name="Heimberg A.M."/>
            <person name="Jansen H.J."/>
            <person name="McCleary R.J."/>
            <person name="Kerkkamp H.M."/>
            <person name="Vos R.A."/>
            <person name="Guerreiro I."/>
            <person name="Calvete J.J."/>
            <person name="Wuster W."/>
            <person name="Woods A.E."/>
            <person name="Logan J.M."/>
            <person name="Harrison R.A."/>
            <person name="Castoe T.A."/>
            <person name="de Koning A.P."/>
            <person name="Pollock D.D."/>
            <person name="Yandell M."/>
            <person name="Calderon D."/>
            <person name="Renjifo C."/>
            <person name="Currier R.B."/>
            <person name="Salgado D."/>
            <person name="Pla D."/>
            <person name="Sanz L."/>
            <person name="Hyder A.S."/>
            <person name="Ribeiro J.M."/>
            <person name="Arntzen J.W."/>
            <person name="van den Thillart G.E."/>
            <person name="Boetzer M."/>
            <person name="Pirovano W."/>
            <person name="Dirks R.P."/>
            <person name="Spaink H.P."/>
            <person name="Duboule D."/>
            <person name="McGlinn E."/>
            <person name="Kini R.M."/>
            <person name="Richardson M.K."/>
        </authorList>
    </citation>
    <scope>NUCLEOTIDE SEQUENCE</scope>
    <source>
        <tissue evidence="7">Blood</tissue>
    </source>
</reference>
<gene>
    <name evidence="7" type="primary">WFDC5</name>
    <name evidence="7" type="ORF">L345_17106</name>
</gene>
<protein>
    <submittedName>
        <fullName evidence="7">WAP four-disulfide core domain protein 5</fullName>
    </submittedName>
</protein>
<feature type="domain" description="WAP" evidence="6">
    <location>
        <begin position="27"/>
        <end position="86"/>
    </location>
</feature>
<dbReference type="EMBL" id="AZIM01009438">
    <property type="protein sequence ID" value="ETE57181.1"/>
    <property type="molecule type" value="Genomic_DNA"/>
</dbReference>
<keyword evidence="8" id="KW-1185">Reference proteome</keyword>
<evidence type="ECO:0000259" key="6">
    <source>
        <dbReference type="PROSITE" id="PS51390"/>
    </source>
</evidence>
<sequence>MKAQGLLLALALLALGTQGASLTSKEDQDKEGYCYNMPPLGNVFDTQDCSACQRNASCSTCARDDQCPGTQKCCPGDCGYICEEAIMGELPSQPYGVPNCWLEQRWGNHRIGVPTHCFPGALTLPPTWDEADASMWLRLTRLHPPSIQSVLCICAVAPKGHSLPLPGLHLVGVSLAYVLPLATSLSVGVEIGWSSLPPPCRSD</sequence>
<keyword evidence="1" id="KW-0929">Antimicrobial</keyword>
<evidence type="ECO:0000256" key="1">
    <source>
        <dbReference type="ARBA" id="ARBA00022529"/>
    </source>
</evidence>
<keyword evidence="2" id="KW-0044">Antibiotic</keyword>
<evidence type="ECO:0000313" key="8">
    <source>
        <dbReference type="Proteomes" id="UP000018936"/>
    </source>
</evidence>
<name>V8N5K9_OPHHA</name>
<dbReference type="GO" id="GO:0030414">
    <property type="term" value="F:peptidase inhibitor activity"/>
    <property type="evidence" value="ECO:0007669"/>
    <property type="project" value="InterPro"/>
</dbReference>
<dbReference type="Proteomes" id="UP000018936">
    <property type="component" value="Unassembled WGS sequence"/>
</dbReference>
<evidence type="ECO:0000313" key="7">
    <source>
        <dbReference type="EMBL" id="ETE57181.1"/>
    </source>
</evidence>
<feature type="chain" id="PRO_5004771404" evidence="5">
    <location>
        <begin position="20"/>
        <end position="203"/>
    </location>
</feature>
<dbReference type="AlphaFoldDB" id="V8N5K9"/>
<proteinExistence type="inferred from homology"/>
<feature type="signal peptide" evidence="5">
    <location>
        <begin position="1"/>
        <end position="19"/>
    </location>
</feature>
<evidence type="ECO:0000256" key="4">
    <source>
        <dbReference type="ARBA" id="ARBA00035122"/>
    </source>
</evidence>